<dbReference type="RefSeq" id="WP_343059064.1">
    <property type="nucleotide sequence ID" value="NZ_JACIDX010000007.1"/>
</dbReference>
<dbReference type="EMBL" id="JACIDX010000007">
    <property type="protein sequence ID" value="MBB3955111.1"/>
    <property type="molecule type" value="Genomic_DNA"/>
</dbReference>
<reference evidence="1 2" key="1">
    <citation type="submission" date="2020-08" db="EMBL/GenBank/DDBJ databases">
        <title>Genomic Encyclopedia of Type Strains, Phase IV (KMG-IV): sequencing the most valuable type-strain genomes for metagenomic binning, comparative biology and taxonomic classification.</title>
        <authorList>
            <person name="Goeker M."/>
        </authorList>
    </citation>
    <scope>NUCLEOTIDE SEQUENCE [LARGE SCALE GENOMIC DNA]</scope>
    <source>
        <strain evidence="1 2">DSM 27057</strain>
    </source>
</reference>
<evidence type="ECO:0000313" key="1">
    <source>
        <dbReference type="EMBL" id="MBB3955111.1"/>
    </source>
</evidence>
<dbReference type="Proteomes" id="UP000548867">
    <property type="component" value="Unassembled WGS sequence"/>
</dbReference>
<gene>
    <name evidence="1" type="ORF">GGR38_002063</name>
</gene>
<evidence type="ECO:0000313" key="2">
    <source>
        <dbReference type="Proteomes" id="UP000548867"/>
    </source>
</evidence>
<dbReference type="InterPro" id="IPR007833">
    <property type="entry name" value="Capsule_polysaccharide_synth"/>
</dbReference>
<dbReference type="GO" id="GO:0015774">
    <property type="term" value="P:polysaccharide transport"/>
    <property type="evidence" value="ECO:0007669"/>
    <property type="project" value="InterPro"/>
</dbReference>
<accession>A0A7W6CEK5</accession>
<dbReference type="GO" id="GO:0000271">
    <property type="term" value="P:polysaccharide biosynthetic process"/>
    <property type="evidence" value="ECO:0007669"/>
    <property type="project" value="InterPro"/>
</dbReference>
<name>A0A7W6CEK5_9SPHN</name>
<dbReference type="CDD" id="cd16439">
    <property type="entry name" value="beta_Kdo_transferase_KpsC_2"/>
    <property type="match status" value="1"/>
</dbReference>
<protein>
    <submittedName>
        <fullName evidence="1">Capsular polysaccharide export protein</fullName>
    </submittedName>
</protein>
<dbReference type="AlphaFoldDB" id="A0A7W6CEK5"/>
<comment type="caution">
    <text evidence="1">The sequence shown here is derived from an EMBL/GenBank/DDBJ whole genome shotgun (WGS) entry which is preliminary data.</text>
</comment>
<keyword evidence="2" id="KW-1185">Reference proteome</keyword>
<dbReference type="Pfam" id="PF05159">
    <property type="entry name" value="Capsule_synth"/>
    <property type="match status" value="1"/>
</dbReference>
<proteinExistence type="predicted"/>
<sequence>MRPGRAVDEDPQEVARALVEERVGGAFWAPGRDPWNGQGDPAEQALVEQLREGRAQQIMAQGTPHDPFTGAPMGFVAAARMLGGWRRMIEDNRRTVAIFGIAGWKRETLDALLWDGAGAPYRQTSAGLRAGDRVLAWVARCGGGLGRDLAARGVMPGEVEDGFIRSSGLGANCVPPLSVIVDPVGSYVDPARANGLEAMLARGGFAPDVLARAADLRARLIAEGISKYGAGMVGAALPPKTRRRVLVTGQVEDDRAVLLGGAGCDNRALLARARQAESGAEIIYKPHPDVEAGHRKGAIPDAEILRHADRIEREAPIAGMLDQVDALHVISSLAGFEALLRGVEVITHGQPFYAGWGLTRDLGPPMPRRGRVCSIEEMVAAALILYPRYLDPVTRLPCPVEVVVERMAQGQARIGGPLVRARVAQGRLRRLVSMALSMGPARLYDAAEAGAKP</sequence>
<organism evidence="1 2">
    <name type="scientific">Novosphingobium sediminicola</name>
    <dbReference type="NCBI Taxonomy" id="563162"/>
    <lineage>
        <taxon>Bacteria</taxon>
        <taxon>Pseudomonadati</taxon>
        <taxon>Pseudomonadota</taxon>
        <taxon>Alphaproteobacteria</taxon>
        <taxon>Sphingomonadales</taxon>
        <taxon>Sphingomonadaceae</taxon>
        <taxon>Novosphingobium</taxon>
    </lineage>
</organism>